<sequence>MTSPRSSKSAKNTAATPAGNAIETEVFKPARDHILAIALLSAIVLLMVGWAPQYLVWLLIIPVLAVWWVLKARTRVSEEGIAITYAFRGNKSIAWKDLAGIGFRKAHAFARTQSGEEFKLPGVTFNSLPRLEGASRGRIPDALTAGQEAADDKVAIIHRDGQQILLTKEEYEEYLQEHPELAAQQDKPASESKAPKPTDSKE</sequence>
<keyword evidence="2" id="KW-1133">Transmembrane helix</keyword>
<dbReference type="KEGG" id="ccj:UL81_05235"/>
<dbReference type="OrthoDB" id="5190396at2"/>
<reference evidence="4 5" key="1">
    <citation type="journal article" date="2015" name="Genome Announc.">
        <title>Complete Genome Sequence of Corynebacterium camporealensis DSM 44610, Isolated from the Milk of a Manchega Sheep with Subclinical Mastitis.</title>
        <authorList>
            <person name="Ruckert C."/>
            <person name="Albersmeier A."/>
            <person name="Winkler A."/>
            <person name="Tauch A."/>
        </authorList>
    </citation>
    <scope>NUCLEOTIDE SEQUENCE [LARGE SCALE GENOMIC DNA]</scope>
    <source>
        <strain evidence="4 5">DSM 44610</strain>
    </source>
</reference>
<feature type="region of interest" description="Disordered" evidence="1">
    <location>
        <begin position="175"/>
        <end position="202"/>
    </location>
</feature>
<evidence type="ECO:0000256" key="2">
    <source>
        <dbReference type="SAM" id="Phobius"/>
    </source>
</evidence>
<feature type="transmembrane region" description="Helical" evidence="2">
    <location>
        <begin position="30"/>
        <end position="48"/>
    </location>
</feature>
<evidence type="ECO:0000313" key="4">
    <source>
        <dbReference type="EMBL" id="AKE39019.1"/>
    </source>
</evidence>
<dbReference type="Proteomes" id="UP000033566">
    <property type="component" value="Chromosome"/>
</dbReference>
<gene>
    <name evidence="4" type="ORF">UL81_05235</name>
</gene>
<name>A0A0F6TAF8_9CORY</name>
<keyword evidence="2" id="KW-0472">Membrane</keyword>
<keyword evidence="2" id="KW-0812">Transmembrane</keyword>
<dbReference type="Pfam" id="PF10756">
    <property type="entry name" value="bPH_6"/>
    <property type="match status" value="1"/>
</dbReference>
<feature type="compositionally biased region" description="Basic and acidic residues" evidence="1">
    <location>
        <begin position="188"/>
        <end position="202"/>
    </location>
</feature>
<evidence type="ECO:0000313" key="5">
    <source>
        <dbReference type="Proteomes" id="UP000033566"/>
    </source>
</evidence>
<evidence type="ECO:0000259" key="3">
    <source>
        <dbReference type="Pfam" id="PF10756"/>
    </source>
</evidence>
<dbReference type="AlphaFoldDB" id="A0A0F6TAF8"/>
<dbReference type="RefSeq" id="WP_046453347.1">
    <property type="nucleotide sequence ID" value="NZ_CP011311.1"/>
</dbReference>
<keyword evidence="5" id="KW-1185">Reference proteome</keyword>
<protein>
    <submittedName>
        <fullName evidence="4">Bacterial PH domain</fullName>
    </submittedName>
</protein>
<dbReference type="EMBL" id="CP011311">
    <property type="protein sequence ID" value="AKE39019.1"/>
    <property type="molecule type" value="Genomic_DNA"/>
</dbReference>
<proteinExistence type="predicted"/>
<organism evidence="4 5">
    <name type="scientific">Corynebacterium camporealensis</name>
    <dbReference type="NCBI Taxonomy" id="161896"/>
    <lineage>
        <taxon>Bacteria</taxon>
        <taxon>Bacillati</taxon>
        <taxon>Actinomycetota</taxon>
        <taxon>Actinomycetes</taxon>
        <taxon>Mycobacteriales</taxon>
        <taxon>Corynebacteriaceae</taxon>
        <taxon>Corynebacterium</taxon>
    </lineage>
</organism>
<dbReference type="PATRIC" id="fig|161896.4.peg.1030"/>
<feature type="transmembrane region" description="Helical" evidence="2">
    <location>
        <begin position="54"/>
        <end position="70"/>
    </location>
</feature>
<accession>A0A0F6TAF8</accession>
<feature type="domain" description="Low molecular weight protein antigen 6 PH" evidence="3">
    <location>
        <begin position="72"/>
        <end position="142"/>
    </location>
</feature>
<evidence type="ECO:0000256" key="1">
    <source>
        <dbReference type="SAM" id="MobiDB-lite"/>
    </source>
</evidence>
<dbReference type="HOGENOM" id="CLU_092736_0_1_11"/>
<dbReference type="InterPro" id="IPR019692">
    <property type="entry name" value="CFP-6_PH"/>
</dbReference>